<name>A0A315ZDK7_SEDFL</name>
<gene>
    <name evidence="2" type="ORF">BC781_102749</name>
</gene>
<accession>A0A315ZDK7</accession>
<reference evidence="2 3" key="1">
    <citation type="submission" date="2018-03" db="EMBL/GenBank/DDBJ databases">
        <title>Genomic Encyclopedia of Archaeal and Bacterial Type Strains, Phase II (KMG-II): from individual species to whole genera.</title>
        <authorList>
            <person name="Goeker M."/>
        </authorList>
    </citation>
    <scope>NUCLEOTIDE SEQUENCE [LARGE SCALE GENOMIC DNA]</scope>
    <source>
        <strain evidence="2 3">DSM 28229</strain>
    </source>
</reference>
<evidence type="ECO:0000256" key="1">
    <source>
        <dbReference type="SAM" id="Phobius"/>
    </source>
</evidence>
<dbReference type="Proteomes" id="UP000245535">
    <property type="component" value="Unassembled WGS sequence"/>
</dbReference>
<feature type="transmembrane region" description="Helical" evidence="1">
    <location>
        <begin position="41"/>
        <end position="67"/>
    </location>
</feature>
<feature type="transmembrane region" description="Helical" evidence="1">
    <location>
        <begin position="116"/>
        <end position="133"/>
    </location>
</feature>
<comment type="caution">
    <text evidence="2">The sequence shown here is derived from an EMBL/GenBank/DDBJ whole genome shotgun (WGS) entry which is preliminary data.</text>
</comment>
<keyword evidence="1" id="KW-1133">Transmembrane helix</keyword>
<feature type="transmembrane region" description="Helical" evidence="1">
    <location>
        <begin position="7"/>
        <end position="29"/>
    </location>
</feature>
<dbReference type="EMBL" id="QGDO01000002">
    <property type="protein sequence ID" value="PWJ43200.1"/>
    <property type="molecule type" value="Genomic_DNA"/>
</dbReference>
<keyword evidence="3" id="KW-1185">Reference proteome</keyword>
<feature type="transmembrane region" description="Helical" evidence="1">
    <location>
        <begin position="79"/>
        <end position="104"/>
    </location>
</feature>
<protein>
    <submittedName>
        <fullName evidence="2">Uncharacterized protein</fullName>
    </submittedName>
</protein>
<proteinExistence type="predicted"/>
<sequence>MSSRIEVNWILFLIAVVVIIFELITEFQFRDSFDIQLHDTFIVISNLQLLLIITVLLLIPYLFTLCLKKLATINKPLKISSVILLSLIIIGLILWIGIAFIKYINTPIAHNFASHLSIYIFIFSILLLFLLRIREIIKN</sequence>
<keyword evidence="1" id="KW-0812">Transmembrane</keyword>
<evidence type="ECO:0000313" key="2">
    <source>
        <dbReference type="EMBL" id="PWJ43200.1"/>
    </source>
</evidence>
<keyword evidence="1" id="KW-0472">Membrane</keyword>
<organism evidence="2 3">
    <name type="scientific">Sediminitomix flava</name>
    <dbReference type="NCBI Taxonomy" id="379075"/>
    <lineage>
        <taxon>Bacteria</taxon>
        <taxon>Pseudomonadati</taxon>
        <taxon>Bacteroidota</taxon>
        <taxon>Cytophagia</taxon>
        <taxon>Cytophagales</taxon>
        <taxon>Flammeovirgaceae</taxon>
        <taxon>Sediminitomix</taxon>
    </lineage>
</organism>
<evidence type="ECO:0000313" key="3">
    <source>
        <dbReference type="Proteomes" id="UP000245535"/>
    </source>
</evidence>
<dbReference type="AlphaFoldDB" id="A0A315ZDK7"/>